<accession>A0ACC2PST5</accession>
<evidence type="ECO:0000313" key="1">
    <source>
        <dbReference type="EMBL" id="KAJ8686053.1"/>
    </source>
</evidence>
<proteinExistence type="predicted"/>
<dbReference type="Proteomes" id="UP001239111">
    <property type="component" value="Chromosome 1"/>
</dbReference>
<evidence type="ECO:0000313" key="2">
    <source>
        <dbReference type="Proteomes" id="UP001239111"/>
    </source>
</evidence>
<protein>
    <submittedName>
        <fullName evidence="1">Uncharacterized protein</fullName>
    </submittedName>
</protein>
<sequence>MDSFEYDLYTRKQYFTVRRKDVFYSGNPQDLTIEQVFMRTMKVAGGLTHGRGKSGSVLARFIMSMIVLTDVTYAIEFFCSHGYANSEPFSDDRKASIKRDAQDLEKILNYLTEHNPFYADDSESVASISTGLRGDERVNCHQVIAVGSELLSGTYGKQFGDIKLQRKTRVISLACAQSSISVQNDSVRIDPTLLFQRLSLLVENKDDMREYLKLELAPYPKSLFDQDGMTKTTKSKFMDNFTPLSGKPNIPGLKYVIDGGFLLHRVVWSSNELTDDVLKKYVNYVAFNYSQGSTIVFDGYPTVLSARHIKSLERARRINQNQSREVQIKKGLQIPMAKEHFLTNEKNKNRLILMIMAELQRAGYSCKQACEDADVLIVTTAINIWRSTSTATMIVGEDTDLPVILTQLTKANDEVYFFKPGKGKTPHKYYSPNGFEPSFMRHVVAFLHAFSGCDTVSAMFGKGKVGIVKLFQKNPNLVKLAEVFNDGNAPLQELIKNGTRIIARIYDPGRLDFVFLVPKAWLNLEEFNGVSRYSFSTHCGSEPGSVGLQGGLNLTRAISIPLLC</sequence>
<name>A0ACC2PST5_9HYME</name>
<organism evidence="1 2">
    <name type="scientific">Eretmocerus hayati</name>
    <dbReference type="NCBI Taxonomy" id="131215"/>
    <lineage>
        <taxon>Eukaryota</taxon>
        <taxon>Metazoa</taxon>
        <taxon>Ecdysozoa</taxon>
        <taxon>Arthropoda</taxon>
        <taxon>Hexapoda</taxon>
        <taxon>Insecta</taxon>
        <taxon>Pterygota</taxon>
        <taxon>Neoptera</taxon>
        <taxon>Endopterygota</taxon>
        <taxon>Hymenoptera</taxon>
        <taxon>Apocrita</taxon>
        <taxon>Proctotrupomorpha</taxon>
        <taxon>Chalcidoidea</taxon>
        <taxon>Aphelinidae</taxon>
        <taxon>Aphelininae</taxon>
        <taxon>Eretmocerus</taxon>
    </lineage>
</organism>
<dbReference type="EMBL" id="CM056741">
    <property type="protein sequence ID" value="KAJ8686053.1"/>
    <property type="molecule type" value="Genomic_DNA"/>
</dbReference>
<keyword evidence="2" id="KW-1185">Reference proteome</keyword>
<reference evidence="1" key="1">
    <citation type="submission" date="2023-04" db="EMBL/GenBank/DDBJ databases">
        <title>A chromosome-level genome assembly of the parasitoid wasp Eretmocerus hayati.</title>
        <authorList>
            <person name="Zhong Y."/>
            <person name="Liu S."/>
            <person name="Liu Y."/>
        </authorList>
    </citation>
    <scope>NUCLEOTIDE SEQUENCE</scope>
    <source>
        <strain evidence="1">ZJU_SS_LIU_2023</strain>
    </source>
</reference>
<gene>
    <name evidence="1" type="ORF">QAD02_021846</name>
</gene>
<comment type="caution">
    <text evidence="1">The sequence shown here is derived from an EMBL/GenBank/DDBJ whole genome shotgun (WGS) entry which is preliminary data.</text>
</comment>